<dbReference type="SUPFAM" id="SSF56784">
    <property type="entry name" value="HAD-like"/>
    <property type="match status" value="1"/>
</dbReference>
<evidence type="ECO:0008006" key="4">
    <source>
        <dbReference type="Google" id="ProtNLM"/>
    </source>
</evidence>
<proteinExistence type="predicted"/>
<reference evidence="2" key="1">
    <citation type="journal article" date="2020" name="Stud. Mycol.">
        <title>101 Dothideomycetes genomes: a test case for predicting lifestyles and emergence of pathogens.</title>
        <authorList>
            <person name="Haridas S."/>
            <person name="Albert R."/>
            <person name="Binder M."/>
            <person name="Bloem J."/>
            <person name="Labutti K."/>
            <person name="Salamov A."/>
            <person name="Andreopoulos B."/>
            <person name="Baker S."/>
            <person name="Barry K."/>
            <person name="Bills G."/>
            <person name="Bluhm B."/>
            <person name="Cannon C."/>
            <person name="Castanera R."/>
            <person name="Culley D."/>
            <person name="Daum C."/>
            <person name="Ezra D."/>
            <person name="Gonzalez J."/>
            <person name="Henrissat B."/>
            <person name="Kuo A."/>
            <person name="Liang C."/>
            <person name="Lipzen A."/>
            <person name="Lutzoni F."/>
            <person name="Magnuson J."/>
            <person name="Mondo S."/>
            <person name="Nolan M."/>
            <person name="Ohm R."/>
            <person name="Pangilinan J."/>
            <person name="Park H.-J."/>
            <person name="Ramirez L."/>
            <person name="Alfaro M."/>
            <person name="Sun H."/>
            <person name="Tritt A."/>
            <person name="Yoshinaga Y."/>
            <person name="Zwiers L.-H."/>
            <person name="Turgeon B."/>
            <person name="Goodwin S."/>
            <person name="Spatafora J."/>
            <person name="Crous P."/>
            <person name="Grigoriev I."/>
        </authorList>
    </citation>
    <scope>NUCLEOTIDE SEQUENCE</scope>
    <source>
        <strain evidence="2">ATCC 36951</strain>
    </source>
</reference>
<name>A0A6A6CX40_ZASCE</name>
<dbReference type="Pfam" id="PF00702">
    <property type="entry name" value="Hydrolase"/>
    <property type="match status" value="1"/>
</dbReference>
<evidence type="ECO:0000256" key="1">
    <source>
        <dbReference type="ARBA" id="ARBA00022801"/>
    </source>
</evidence>
<dbReference type="Gene3D" id="3.40.50.1000">
    <property type="entry name" value="HAD superfamily/HAD-like"/>
    <property type="match status" value="1"/>
</dbReference>
<gene>
    <name evidence="2" type="ORF">M409DRAFT_50755</name>
</gene>
<dbReference type="Proteomes" id="UP000799537">
    <property type="component" value="Unassembled WGS sequence"/>
</dbReference>
<dbReference type="SFLD" id="SFLDS00003">
    <property type="entry name" value="Haloacid_Dehalogenase"/>
    <property type="match status" value="1"/>
</dbReference>
<dbReference type="InterPro" id="IPR051540">
    <property type="entry name" value="S-2-haloacid_dehalogenase"/>
</dbReference>
<dbReference type="AlphaFoldDB" id="A0A6A6CX40"/>
<protein>
    <recommendedName>
        <fullName evidence="4">Haloacid dehalogenase, type II</fullName>
    </recommendedName>
</protein>
<dbReference type="PANTHER" id="PTHR43316">
    <property type="entry name" value="HYDROLASE, HALOACID DELAHOGENASE-RELATED"/>
    <property type="match status" value="1"/>
</dbReference>
<evidence type="ECO:0000313" key="2">
    <source>
        <dbReference type="EMBL" id="KAF2171293.1"/>
    </source>
</evidence>
<dbReference type="GeneID" id="54564894"/>
<dbReference type="Gene3D" id="1.10.150.750">
    <property type="match status" value="1"/>
</dbReference>
<dbReference type="InterPro" id="IPR036412">
    <property type="entry name" value="HAD-like_sf"/>
</dbReference>
<organism evidence="2 3">
    <name type="scientific">Zasmidium cellare ATCC 36951</name>
    <dbReference type="NCBI Taxonomy" id="1080233"/>
    <lineage>
        <taxon>Eukaryota</taxon>
        <taxon>Fungi</taxon>
        <taxon>Dikarya</taxon>
        <taxon>Ascomycota</taxon>
        <taxon>Pezizomycotina</taxon>
        <taxon>Dothideomycetes</taxon>
        <taxon>Dothideomycetidae</taxon>
        <taxon>Mycosphaerellales</taxon>
        <taxon>Mycosphaerellaceae</taxon>
        <taxon>Zasmidium</taxon>
    </lineage>
</organism>
<dbReference type="RefSeq" id="XP_033672182.1">
    <property type="nucleotide sequence ID" value="XM_033811622.1"/>
</dbReference>
<dbReference type="OrthoDB" id="444127at2759"/>
<keyword evidence="3" id="KW-1185">Reference proteome</keyword>
<dbReference type="GO" id="GO:0016787">
    <property type="term" value="F:hydrolase activity"/>
    <property type="evidence" value="ECO:0007669"/>
    <property type="project" value="UniProtKB-KW"/>
</dbReference>
<keyword evidence="1" id="KW-0378">Hydrolase</keyword>
<dbReference type="PANTHER" id="PTHR43316:SF9">
    <property type="entry name" value="ACID DEHALOGENASE, PUTATIVE (AFU_ORTHOLOGUE AFUA_6G14460)-RELATED"/>
    <property type="match status" value="1"/>
</dbReference>
<dbReference type="InterPro" id="IPR023214">
    <property type="entry name" value="HAD_sf"/>
</dbReference>
<dbReference type="SFLD" id="SFLDG01129">
    <property type="entry name" value="C1.5:_HAD__Beta-PGM__Phosphata"/>
    <property type="match status" value="1"/>
</dbReference>
<dbReference type="EMBL" id="ML993583">
    <property type="protein sequence ID" value="KAF2171293.1"/>
    <property type="molecule type" value="Genomic_DNA"/>
</dbReference>
<sequence>MANSIPWTQIKALSFDIYGTFTDWENGIAKAARATALGPYLPKDHRELMLSIERHDTTVQREYPTWKQRDIIAEGLRRYAKELKVVENGHLTQDQIEDAVKSYGGKIGTYPAFEDTVAGVQKLGKRYKLIPLSNVDKQSFQVTLDGPLKGIDFDAIYTAEDIGSYKPDLKNFHYLLEHVKSDFGVEKDQLVHVAQSLFHDHGPAKQLGLQSVWVDRKGIMGNPDAVENPQERFGYKLKVDTLGELAEIVEEAFSKA</sequence>
<accession>A0A6A6CX40</accession>
<evidence type="ECO:0000313" key="3">
    <source>
        <dbReference type="Proteomes" id="UP000799537"/>
    </source>
</evidence>